<sequence length="116" mass="12688">MEGRDRRGGRETRDISTPAQLLPCSCGVAGVRVIDPHQKATGPDGDLMGGSLLMGSTAGDRSMERGNQFYFRLWLKVKRYPARALHSFIQSRSAGKSQRCETSPIGHRLEENAAGD</sequence>
<evidence type="ECO:0000313" key="2">
    <source>
        <dbReference type="EMBL" id="CAB1459971.1"/>
    </source>
</evidence>
<name>A0A9N7W3W2_PLEPL</name>
<dbReference type="Proteomes" id="UP001153269">
    <property type="component" value="Unassembled WGS sequence"/>
</dbReference>
<organism evidence="2 3">
    <name type="scientific">Pleuronectes platessa</name>
    <name type="common">European plaice</name>
    <dbReference type="NCBI Taxonomy" id="8262"/>
    <lineage>
        <taxon>Eukaryota</taxon>
        <taxon>Metazoa</taxon>
        <taxon>Chordata</taxon>
        <taxon>Craniata</taxon>
        <taxon>Vertebrata</taxon>
        <taxon>Euteleostomi</taxon>
        <taxon>Actinopterygii</taxon>
        <taxon>Neopterygii</taxon>
        <taxon>Teleostei</taxon>
        <taxon>Neoteleostei</taxon>
        <taxon>Acanthomorphata</taxon>
        <taxon>Carangaria</taxon>
        <taxon>Pleuronectiformes</taxon>
        <taxon>Pleuronectoidei</taxon>
        <taxon>Pleuronectidae</taxon>
        <taxon>Pleuronectes</taxon>
    </lineage>
</organism>
<accession>A0A9N7W3W2</accession>
<protein>
    <submittedName>
        <fullName evidence="2">Uncharacterized protein</fullName>
    </submittedName>
</protein>
<dbReference type="EMBL" id="CADEAL010004455">
    <property type="protein sequence ID" value="CAB1459971.1"/>
    <property type="molecule type" value="Genomic_DNA"/>
</dbReference>
<feature type="compositionally biased region" description="Basic and acidic residues" evidence="1">
    <location>
        <begin position="107"/>
        <end position="116"/>
    </location>
</feature>
<evidence type="ECO:0000256" key="1">
    <source>
        <dbReference type="SAM" id="MobiDB-lite"/>
    </source>
</evidence>
<feature type="region of interest" description="Disordered" evidence="1">
    <location>
        <begin position="92"/>
        <end position="116"/>
    </location>
</feature>
<reference evidence="2" key="1">
    <citation type="submission" date="2020-03" db="EMBL/GenBank/DDBJ databases">
        <authorList>
            <person name="Weist P."/>
        </authorList>
    </citation>
    <scope>NUCLEOTIDE SEQUENCE</scope>
</reference>
<gene>
    <name evidence="2" type="ORF">PLEPLA_LOCUS47808</name>
</gene>
<keyword evidence="3" id="KW-1185">Reference proteome</keyword>
<dbReference type="AlphaFoldDB" id="A0A9N7W3W2"/>
<evidence type="ECO:0000313" key="3">
    <source>
        <dbReference type="Proteomes" id="UP001153269"/>
    </source>
</evidence>
<proteinExistence type="predicted"/>
<comment type="caution">
    <text evidence="2">The sequence shown here is derived from an EMBL/GenBank/DDBJ whole genome shotgun (WGS) entry which is preliminary data.</text>
</comment>